<dbReference type="PANTHER" id="PTHR42755:SF1">
    <property type="entry name" value="3-DEOXY-D-MANNO-OCTULOSONIC ACID TRANSFERASE, MITOCHONDRIAL-RELATED"/>
    <property type="match status" value="1"/>
</dbReference>
<keyword evidence="10" id="KW-0328">Glycosyltransferase</keyword>
<evidence type="ECO:0000256" key="2">
    <source>
        <dbReference type="ARBA" id="ARBA00004713"/>
    </source>
</evidence>
<keyword evidence="8" id="KW-1003">Cell membrane</keyword>
<gene>
    <name evidence="10" type="primary">waaA_1</name>
    <name evidence="10" type="ORF">XINFAN_00999</name>
</gene>
<dbReference type="EC" id="2.4.99.12" evidence="3 8"/>
<dbReference type="GO" id="GO:0005886">
    <property type="term" value="C:plasma membrane"/>
    <property type="evidence" value="ECO:0007669"/>
    <property type="project" value="UniProtKB-SubCell"/>
</dbReference>
<protein>
    <recommendedName>
        <fullName evidence="4 8">3-deoxy-D-manno-octulosonic acid transferase</fullName>
        <shortName evidence="8">Kdo transferase</shortName>
        <ecNumber evidence="3 8">2.4.99.12</ecNumber>
    </recommendedName>
    <alternativeName>
        <fullName evidence="6 8">Lipid IV(A) 3-deoxy-D-manno-octulosonic acid transferase</fullName>
    </alternativeName>
</protein>
<dbReference type="Gene3D" id="3.40.50.2000">
    <property type="entry name" value="Glycogen Phosphorylase B"/>
    <property type="match status" value="1"/>
</dbReference>
<evidence type="ECO:0000259" key="9">
    <source>
        <dbReference type="Pfam" id="PF04413"/>
    </source>
</evidence>
<dbReference type="UniPathway" id="UPA00958"/>
<evidence type="ECO:0000313" key="11">
    <source>
        <dbReference type="Proteomes" id="UP000277498"/>
    </source>
</evidence>
<dbReference type="Gene3D" id="3.40.50.11720">
    <property type="entry name" value="3-Deoxy-D-manno-octulosonic-acid transferase, N-terminal domain"/>
    <property type="match status" value="1"/>
</dbReference>
<evidence type="ECO:0000256" key="3">
    <source>
        <dbReference type="ARBA" id="ARBA00012621"/>
    </source>
</evidence>
<evidence type="ECO:0000256" key="4">
    <source>
        <dbReference type="ARBA" id="ARBA00019077"/>
    </source>
</evidence>
<evidence type="ECO:0000256" key="5">
    <source>
        <dbReference type="ARBA" id="ARBA00022679"/>
    </source>
</evidence>
<reference evidence="10 11" key="1">
    <citation type="submission" date="2018-11" db="EMBL/GenBank/DDBJ databases">
        <authorList>
            <person name="Criscuolo A."/>
        </authorList>
    </citation>
    <scope>NUCLEOTIDE SEQUENCE [LARGE SCALE GENOMIC DNA]</scope>
    <source>
        <strain evidence="10">ACIP111625</strain>
    </source>
</reference>
<sequence length="384" mass="40328">MPEGAARRPARPSGPLVWLHVGGPASVSGMRELAVRLTEEEDVAVLMTGAPSGAGGVLHDDIPAETAAEVRAFLDHWHPGAAVFSEGEIRPALLHEAAERRLPILLADARDPHLPRGRESWIPGAMRRALAAFTKIYAIDAAAARAFRKAGAAQGKVTIAGRLEESSSALPCLEAEREYLAKLMVARPVWFGAGVPEGEEGVVIEAQRQAMQMAHRILLILMPQDPARAGPLARSLEEAGWRVASRNDESEPEHDTEIYIVSDQAELGLWYRLAPITYLGGGLSGTGLHLSPLEPAALGSAIVHGPRPGAFGAPLGRLGAARAARAVASGRDLNEALGDLLSPDRAARLAQAAWGVVSEGAEVTENVLVTLRGLTGARTASGGG</sequence>
<keyword evidence="8" id="KW-0448">Lipopolysaccharide biosynthesis</keyword>
<accession>A0A3P5WNL0</accession>
<comment type="similarity">
    <text evidence="8">Belongs to the glycosyltransferase group 1 family.</text>
</comment>
<dbReference type="InterPro" id="IPR007507">
    <property type="entry name" value="Glycos_transf_N"/>
</dbReference>
<keyword evidence="5 8" id="KW-0808">Transferase</keyword>
<feature type="domain" description="3-deoxy-D-manno-octulosonic-acid transferase N-terminal" evidence="9">
    <location>
        <begin position="11"/>
        <end position="163"/>
    </location>
</feature>
<keyword evidence="8" id="KW-0472">Membrane</keyword>
<dbReference type="AlphaFoldDB" id="A0A3P5WNL0"/>
<dbReference type="GO" id="GO:0009245">
    <property type="term" value="P:lipid A biosynthetic process"/>
    <property type="evidence" value="ECO:0007669"/>
    <property type="project" value="TreeGrafter"/>
</dbReference>
<name>A0A3P5WNL0_9RHOB</name>
<proteinExistence type="inferred from homology"/>
<dbReference type="EMBL" id="UXAW01000048">
    <property type="protein sequence ID" value="VDC23328.1"/>
    <property type="molecule type" value="Genomic_DNA"/>
</dbReference>
<dbReference type="InterPro" id="IPR039901">
    <property type="entry name" value="Kdotransferase"/>
</dbReference>
<dbReference type="Pfam" id="PF04413">
    <property type="entry name" value="Glycos_transf_N"/>
    <property type="match status" value="1"/>
</dbReference>
<organism evidence="10 11">
    <name type="scientific">Pseudogemmobacter humi</name>
    <dbReference type="NCBI Taxonomy" id="2483812"/>
    <lineage>
        <taxon>Bacteria</taxon>
        <taxon>Pseudomonadati</taxon>
        <taxon>Pseudomonadota</taxon>
        <taxon>Alphaproteobacteria</taxon>
        <taxon>Rhodobacterales</taxon>
        <taxon>Paracoccaceae</taxon>
        <taxon>Pseudogemmobacter</taxon>
    </lineage>
</organism>
<dbReference type="GO" id="GO:0043842">
    <property type="term" value="F:Kdo transferase activity"/>
    <property type="evidence" value="ECO:0007669"/>
    <property type="project" value="UniProtKB-EC"/>
</dbReference>
<evidence type="ECO:0000256" key="1">
    <source>
        <dbReference type="ARBA" id="ARBA00003394"/>
    </source>
</evidence>
<dbReference type="Proteomes" id="UP000277498">
    <property type="component" value="Unassembled WGS sequence"/>
</dbReference>
<dbReference type="InterPro" id="IPR038107">
    <property type="entry name" value="Glycos_transf_N_sf"/>
</dbReference>
<dbReference type="GO" id="GO:0009244">
    <property type="term" value="P:lipopolysaccharide core region biosynthetic process"/>
    <property type="evidence" value="ECO:0007669"/>
    <property type="project" value="UniProtKB-UniRule"/>
</dbReference>
<comment type="catalytic activity">
    <reaction evidence="7 8">
        <text>lipid IVA (E. coli) + CMP-3-deoxy-beta-D-manno-octulosonate = alpha-Kdo-(2-&gt;6)-lipid IVA (E. coli) + CMP + H(+)</text>
        <dbReference type="Rhea" id="RHEA:28066"/>
        <dbReference type="ChEBI" id="CHEBI:15378"/>
        <dbReference type="ChEBI" id="CHEBI:58603"/>
        <dbReference type="ChEBI" id="CHEBI:60364"/>
        <dbReference type="ChEBI" id="CHEBI:60377"/>
        <dbReference type="ChEBI" id="CHEBI:85987"/>
        <dbReference type="EC" id="2.4.99.12"/>
    </reaction>
</comment>
<keyword evidence="11" id="KW-1185">Reference proteome</keyword>
<evidence type="ECO:0000313" key="10">
    <source>
        <dbReference type="EMBL" id="VDC23328.1"/>
    </source>
</evidence>
<comment type="subcellular location">
    <subcellularLocation>
        <location evidence="8">Cell membrane</location>
    </subcellularLocation>
</comment>
<comment type="function">
    <text evidence="1 8">Involved in lipopolysaccharide (LPS) biosynthesis. Catalyzes the transfer of 3-deoxy-D-manno-octulosonate (Kdo) residue(s) from CMP-Kdo to lipid IV(A), the tetraacyldisaccharide-1,4'-bisphosphate precursor of lipid A.</text>
</comment>
<comment type="pathway">
    <text evidence="2 8">Bacterial outer membrane biogenesis; LPS core biosynthesis.</text>
</comment>
<evidence type="ECO:0000256" key="6">
    <source>
        <dbReference type="ARBA" id="ARBA00031445"/>
    </source>
</evidence>
<evidence type="ECO:0000256" key="8">
    <source>
        <dbReference type="RuleBase" id="RU365103"/>
    </source>
</evidence>
<evidence type="ECO:0000256" key="7">
    <source>
        <dbReference type="ARBA" id="ARBA00049183"/>
    </source>
</evidence>
<dbReference type="PANTHER" id="PTHR42755">
    <property type="entry name" value="3-DEOXY-MANNO-OCTULOSONATE CYTIDYLYLTRANSFERASE"/>
    <property type="match status" value="1"/>
</dbReference>